<feature type="compositionally biased region" description="Basic and acidic residues" evidence="7">
    <location>
        <begin position="830"/>
        <end position="842"/>
    </location>
</feature>
<keyword evidence="10" id="KW-1185">Reference proteome</keyword>
<feature type="compositionally biased region" description="Low complexity" evidence="7">
    <location>
        <begin position="845"/>
        <end position="860"/>
    </location>
</feature>
<dbReference type="GO" id="GO:0072686">
    <property type="term" value="C:mitotic spindle"/>
    <property type="evidence" value="ECO:0007669"/>
    <property type="project" value="TreeGrafter"/>
</dbReference>
<evidence type="ECO:0000313" key="10">
    <source>
        <dbReference type="Proteomes" id="UP000613740"/>
    </source>
</evidence>
<gene>
    <name evidence="9" type="ORF">HYH02_012190</name>
</gene>
<comment type="caution">
    <text evidence="9">The sequence shown here is derived from an EMBL/GenBank/DDBJ whole genome shotgun (WGS) entry which is preliminary data.</text>
</comment>
<feature type="compositionally biased region" description="Low complexity" evidence="7">
    <location>
        <begin position="93"/>
        <end position="113"/>
    </location>
</feature>
<reference evidence="9" key="1">
    <citation type="journal article" date="2020" name="bioRxiv">
        <title>Comparative genomics of Chlamydomonas.</title>
        <authorList>
            <person name="Craig R.J."/>
            <person name="Hasan A.R."/>
            <person name="Ness R.W."/>
            <person name="Keightley P.D."/>
        </authorList>
    </citation>
    <scope>NUCLEOTIDE SEQUENCE</scope>
    <source>
        <strain evidence="9">CCAP 11/173</strain>
    </source>
</reference>
<dbReference type="InterPro" id="IPR040193">
    <property type="entry name" value="EFHC1/EFHC2/EFHB"/>
</dbReference>
<dbReference type="GO" id="GO:0043014">
    <property type="term" value="F:alpha-tubulin binding"/>
    <property type="evidence" value="ECO:0007669"/>
    <property type="project" value="TreeGrafter"/>
</dbReference>
<feature type="region of interest" description="Disordered" evidence="7">
    <location>
        <begin position="93"/>
        <end position="123"/>
    </location>
</feature>
<feature type="domain" description="DM10" evidence="8">
    <location>
        <begin position="134"/>
        <end position="238"/>
    </location>
</feature>
<evidence type="ECO:0000256" key="5">
    <source>
        <dbReference type="ARBA" id="ARBA00023212"/>
    </source>
</evidence>
<keyword evidence="6" id="KW-0966">Cell projection</keyword>
<evidence type="ECO:0000256" key="2">
    <source>
        <dbReference type="ARBA" id="ARBA00004245"/>
    </source>
</evidence>
<dbReference type="PROSITE" id="PS51336">
    <property type="entry name" value="DM10"/>
    <property type="match status" value="3"/>
</dbReference>
<evidence type="ECO:0000256" key="7">
    <source>
        <dbReference type="SAM" id="MobiDB-lite"/>
    </source>
</evidence>
<dbReference type="FunFam" id="2.30.29.170:FF:000009">
    <property type="entry name" value="EF-hand domain (C-terminal)-containing 1"/>
    <property type="match status" value="1"/>
</dbReference>
<keyword evidence="4" id="KW-0677">Repeat</keyword>
<dbReference type="FunFam" id="2.30.29.170:FF:000004">
    <property type="entry name" value="EF-hand domain containing 2"/>
    <property type="match status" value="1"/>
</dbReference>
<dbReference type="InterPro" id="IPR006602">
    <property type="entry name" value="DM10_dom"/>
</dbReference>
<evidence type="ECO:0000256" key="1">
    <source>
        <dbReference type="ARBA" id="ARBA00004138"/>
    </source>
</evidence>
<dbReference type="Gene3D" id="2.30.29.170">
    <property type="match status" value="3"/>
</dbReference>
<evidence type="ECO:0000256" key="6">
    <source>
        <dbReference type="ARBA" id="ARBA00023273"/>
    </source>
</evidence>
<dbReference type="AlphaFoldDB" id="A0A835T261"/>
<feature type="domain" description="DM10" evidence="8">
    <location>
        <begin position="507"/>
        <end position="617"/>
    </location>
</feature>
<dbReference type="EMBL" id="JAEHOD010000056">
    <property type="protein sequence ID" value="KAG2434523.1"/>
    <property type="molecule type" value="Genomic_DNA"/>
</dbReference>
<dbReference type="SMART" id="SM00676">
    <property type="entry name" value="DM10"/>
    <property type="match status" value="3"/>
</dbReference>
<dbReference type="GO" id="GO:0060285">
    <property type="term" value="P:cilium-dependent cell motility"/>
    <property type="evidence" value="ECO:0007669"/>
    <property type="project" value="TreeGrafter"/>
</dbReference>
<feature type="region of interest" description="Disordered" evidence="7">
    <location>
        <begin position="1"/>
        <end position="38"/>
    </location>
</feature>
<evidence type="ECO:0000256" key="3">
    <source>
        <dbReference type="ARBA" id="ARBA00022490"/>
    </source>
</evidence>
<accession>A0A835T261</accession>
<organism evidence="9 10">
    <name type="scientific">Chlamydomonas schloesseri</name>
    <dbReference type="NCBI Taxonomy" id="2026947"/>
    <lineage>
        <taxon>Eukaryota</taxon>
        <taxon>Viridiplantae</taxon>
        <taxon>Chlorophyta</taxon>
        <taxon>core chlorophytes</taxon>
        <taxon>Chlorophyceae</taxon>
        <taxon>CS clade</taxon>
        <taxon>Chlamydomonadales</taxon>
        <taxon>Chlamydomonadaceae</taxon>
        <taxon>Chlamydomonas</taxon>
    </lineage>
</organism>
<dbReference type="GO" id="GO:0005930">
    <property type="term" value="C:axoneme"/>
    <property type="evidence" value="ECO:0007669"/>
    <property type="project" value="TreeGrafter"/>
</dbReference>
<dbReference type="Proteomes" id="UP000613740">
    <property type="component" value="Unassembled WGS sequence"/>
</dbReference>
<dbReference type="OrthoDB" id="10255210at2759"/>
<comment type="subcellular location">
    <subcellularLocation>
        <location evidence="1">Cell projection</location>
        <location evidence="1">Cilium</location>
    </subcellularLocation>
    <subcellularLocation>
        <location evidence="2">Cytoplasm</location>
        <location evidence="2">Cytoskeleton</location>
    </subcellularLocation>
</comment>
<keyword evidence="5" id="KW-0206">Cytoskeleton</keyword>
<feature type="region of interest" description="Disordered" evidence="7">
    <location>
        <begin position="240"/>
        <end position="295"/>
    </location>
</feature>
<feature type="compositionally biased region" description="Low complexity" evidence="7">
    <location>
        <begin position="261"/>
        <end position="285"/>
    </location>
</feature>
<dbReference type="GO" id="GO:0007052">
    <property type="term" value="P:mitotic spindle organization"/>
    <property type="evidence" value="ECO:0007669"/>
    <property type="project" value="TreeGrafter"/>
</dbReference>
<keyword evidence="3" id="KW-0963">Cytoplasm</keyword>
<dbReference type="PANTHER" id="PTHR12086">
    <property type="entry name" value="EF-HAND DOMAIN C-TERMINAL CONTAINING PROTEIN"/>
    <property type="match status" value="1"/>
</dbReference>
<feature type="region of interest" description="Disordered" evidence="7">
    <location>
        <begin position="709"/>
        <end position="865"/>
    </location>
</feature>
<proteinExistence type="predicted"/>
<evidence type="ECO:0000256" key="4">
    <source>
        <dbReference type="ARBA" id="ARBA00022737"/>
    </source>
</evidence>
<feature type="compositionally biased region" description="Pro residues" evidence="7">
    <location>
        <begin position="711"/>
        <end position="725"/>
    </location>
</feature>
<evidence type="ECO:0000313" key="9">
    <source>
        <dbReference type="EMBL" id="KAG2434523.1"/>
    </source>
</evidence>
<dbReference type="Pfam" id="PF06565">
    <property type="entry name" value="DM10_dom"/>
    <property type="match status" value="3"/>
</dbReference>
<sequence>MRRAAGYSGDGGDGQRRDVAPPVPNLPGHNLGRNLADTLAPRPKNATLRYINGYAIVEDVAQTQDPLNRAYKWGGRVPDAGPIAPFALHDESGAQAQPGQSQPPSRGQQQQPATSEPGFSGRTAGRVPNWIAYDRKVLGFSGYFREEVPNSALETWRVRRVAIRYYMENDTVEVVELREPNSGLPQGTLLKRHSARQDSGAALRWPDLRVGGELSLYKRTYYVTGADAATRAFYVERGVEQAPDEPLPEGPFDQRRKAQEAAAAAARARPPTRGGPLPGATATAAPGGGPPLPHDPADDLYMEPRGPNAVFELCPSKREVELETRDNAVLRFLASWDNTAVTFGEVLCFSLFYYVADGTVEVREVLRRNSGRDPFPLLLARGRLPKTLPPVFGRPMSPRSRAALQLQYYDWRDLKVGAKINCYGRPLLLYDCDEATRVWLRRHVQGIEEADLTPIEVDFDPNGPKRPPLAIPPHTSGFGSEEDSLRNVLHLVPRPPPRHYSDYLENWNKVLRFEARMVPLGPGRPLVGPHDAERRFILSFHLLDRTLSIWEPRRDNSGMEDGRTFLERTKVRNPTSPSGANFGETDMQVGAVLEVFGRGFQLLDADAYTLRYEEKECSRFPWADYDKVLAKLHAWLALYPDQLPERLTADLLAAGGADGSGYIAKHKLYSLLSGLGSDLSPHEVITLCRQLGADRQGLLATQLLVALGLMEPPPPPPEPAPAPEPHPQEELAAQQHRHSQPPVPFPAPAVQETAAAAAAPARVAWAPHPSAPAARQPPAAPPPPDTYRGLGPAPGHPRVDAAPAPYHHLGTGGSGGGGYPQHQQVPHVAWADDRRHARDTYDRPGSAASAASGGKSVGGSIHSGLHQPASLWQTTNTAIGGVYHAGSYRKRGER</sequence>
<dbReference type="GO" id="GO:0000281">
    <property type="term" value="P:mitotic cytokinesis"/>
    <property type="evidence" value="ECO:0007669"/>
    <property type="project" value="TreeGrafter"/>
</dbReference>
<name>A0A835T261_9CHLO</name>
<feature type="domain" description="DM10" evidence="8">
    <location>
        <begin position="326"/>
        <end position="444"/>
    </location>
</feature>
<protein>
    <recommendedName>
        <fullName evidence="8">DM10 domain-containing protein</fullName>
    </recommendedName>
</protein>
<feature type="compositionally biased region" description="Low complexity" evidence="7">
    <location>
        <begin position="748"/>
        <end position="777"/>
    </location>
</feature>
<feature type="compositionally biased region" description="Gly residues" evidence="7">
    <location>
        <begin position="810"/>
        <end position="819"/>
    </location>
</feature>
<dbReference type="PANTHER" id="PTHR12086:SF9">
    <property type="entry name" value="EF-HAND DOMAIN-CONTAINING PROTEIN 1"/>
    <property type="match status" value="1"/>
</dbReference>
<evidence type="ECO:0000259" key="8">
    <source>
        <dbReference type="PROSITE" id="PS51336"/>
    </source>
</evidence>